<dbReference type="PANTHER" id="PTHR11070:SF3">
    <property type="entry name" value="DNA 3'-5' HELICASE"/>
    <property type="match status" value="1"/>
</dbReference>
<dbReference type="GO" id="GO:0005829">
    <property type="term" value="C:cytosol"/>
    <property type="evidence" value="ECO:0007669"/>
    <property type="project" value="TreeGrafter"/>
</dbReference>
<dbReference type="CDD" id="cd17932">
    <property type="entry name" value="DEXQc_UvrD"/>
    <property type="match status" value="1"/>
</dbReference>
<comment type="similarity">
    <text evidence="1">Belongs to the helicase family. UvrD subfamily.</text>
</comment>
<dbReference type="GO" id="GO:0003677">
    <property type="term" value="F:DNA binding"/>
    <property type="evidence" value="ECO:0007669"/>
    <property type="project" value="InterPro"/>
</dbReference>
<dbReference type="GO" id="GO:0016787">
    <property type="term" value="F:hydrolase activity"/>
    <property type="evidence" value="ECO:0007669"/>
    <property type="project" value="UniProtKB-UniRule"/>
</dbReference>
<dbReference type="InterPro" id="IPR014017">
    <property type="entry name" value="DNA_helicase_UvrD-like_C"/>
</dbReference>
<dbReference type="Pfam" id="PF12073">
    <property type="entry name" value="DUF3553"/>
    <property type="match status" value="1"/>
</dbReference>
<gene>
    <name evidence="10" type="ORF">G4V39_09760</name>
</gene>
<evidence type="ECO:0000256" key="7">
    <source>
        <dbReference type="ARBA" id="ARBA00034617"/>
    </source>
</evidence>
<dbReference type="PROSITE" id="PS51198">
    <property type="entry name" value="UVRD_HELICASE_ATP_BIND"/>
    <property type="match status" value="1"/>
</dbReference>
<dbReference type="CDD" id="cd18807">
    <property type="entry name" value="SF1_C_UvrD"/>
    <property type="match status" value="1"/>
</dbReference>
<dbReference type="Gene3D" id="3.40.50.300">
    <property type="entry name" value="P-loop containing nucleotide triphosphate hydrolases"/>
    <property type="match status" value="2"/>
</dbReference>
<dbReference type="SUPFAM" id="SSF52540">
    <property type="entry name" value="P-loop containing nucleoside triphosphate hydrolases"/>
    <property type="match status" value="1"/>
</dbReference>
<dbReference type="AlphaFoldDB" id="A0A6G7PY78"/>
<dbReference type="PANTHER" id="PTHR11070">
    <property type="entry name" value="UVRD / RECB / PCRA DNA HELICASE FAMILY MEMBER"/>
    <property type="match status" value="1"/>
</dbReference>
<dbReference type="InterPro" id="IPR000212">
    <property type="entry name" value="DNA_helicase_UvrD/REP"/>
</dbReference>
<keyword evidence="3" id="KW-0378">Hydrolase</keyword>
<keyword evidence="5" id="KW-0067">ATP-binding</keyword>
<dbReference type="GO" id="GO:0043138">
    <property type="term" value="F:3'-5' DNA helicase activity"/>
    <property type="evidence" value="ECO:0007669"/>
    <property type="project" value="UniProtKB-EC"/>
</dbReference>
<dbReference type="GO" id="GO:0000725">
    <property type="term" value="P:recombinational repair"/>
    <property type="evidence" value="ECO:0007669"/>
    <property type="project" value="TreeGrafter"/>
</dbReference>
<protein>
    <recommendedName>
        <fullName evidence="8">DNA 3'-5' helicase</fullName>
        <ecNumber evidence="8">5.6.2.4</ecNumber>
    </recommendedName>
</protein>
<dbReference type="PROSITE" id="PS51217">
    <property type="entry name" value="UVRD_HELICASE_CTER"/>
    <property type="match status" value="1"/>
</dbReference>
<evidence type="ECO:0000256" key="2">
    <source>
        <dbReference type="ARBA" id="ARBA00022741"/>
    </source>
</evidence>
<dbReference type="RefSeq" id="WP_166032754.1">
    <property type="nucleotide sequence ID" value="NZ_CP048877.1"/>
</dbReference>
<keyword evidence="6" id="KW-0413">Isomerase</keyword>
<evidence type="ECO:0000256" key="1">
    <source>
        <dbReference type="ARBA" id="ARBA00009922"/>
    </source>
</evidence>
<accession>A0A6G7PY78</accession>
<evidence type="ECO:0000313" key="10">
    <source>
        <dbReference type="EMBL" id="QIJ72537.1"/>
    </source>
</evidence>
<dbReference type="Pfam" id="PF13361">
    <property type="entry name" value="UvrD_C"/>
    <property type="match status" value="1"/>
</dbReference>
<keyword evidence="2" id="KW-0547">Nucleotide-binding</keyword>
<organism evidence="10 11">
    <name type="scientific">Thermosulfuriphilus ammonigenes</name>
    <dbReference type="NCBI Taxonomy" id="1936021"/>
    <lineage>
        <taxon>Bacteria</taxon>
        <taxon>Pseudomonadati</taxon>
        <taxon>Thermodesulfobacteriota</taxon>
        <taxon>Thermodesulfobacteria</taxon>
        <taxon>Thermodesulfobacteriales</taxon>
        <taxon>Thermodesulfobacteriaceae</taxon>
        <taxon>Thermosulfuriphilus</taxon>
    </lineage>
</organism>
<dbReference type="Proteomes" id="UP000502179">
    <property type="component" value="Chromosome"/>
</dbReference>
<sequence length="712" mass="81474">MKRIDYQALLNPAQYEAVTTLYGPLLVIAGAGSGKTRTLVYRMARLVEEGIPPEKILLLTFTRKAATEMLRRASAILSEDRCERVLGGTFHSLSHLMLREYGELVGLSRHFTIMDRGDAEDAINLLRNALGLAGKGRRFPKKETIAAIFSKMVNKMMGLEDLIEAEYPHLLGDIEDLARLFRHYVQYKLEHQLLDYDDLLVYWRRILAEFPRVRESVAERFNFIMVDEYQDTNHLQAEIVRFMAEGHENVMVVGDDSQSIYSFRGANFRNILEFPRLFPGAKIIKLEENYRSTQPILDLANAAIARAKEKYTKCLHTKRKGGELPVVFRGRDEAEQSRFIADRILELREEGVELSDIAVLFRSSYHSFDLELELTKRDIPFVKQGGMKLIETAHIKDIIAHLRIIVNPIDMLSWNRILLLIEGVGPKTSQQLINYLRYTPEPIKALETYPAKPAIREGLGRLARTLLAMAKEGLSPEERLEILFEYYLPLLSRVYHDDYPKREKDLDHLLSIVGRYQDLDDFLTDLALEPPEASVASVEPYDTDRECLVLSTIHSAKGLEWHTVFVISLVEGRFPSGYSLGREDDLEEERRLFYVAVTRARERLYLTYPGTMYIPGQGRTIAKASRFLAELPARLSRNWHEIQAELSPDEASVVINIETGPAFQPGEWVKHPVFGTGQVRGMTDQHKVVVNFETAGTKTLHLKYVKLERLAP</sequence>
<evidence type="ECO:0000313" key="11">
    <source>
        <dbReference type="Proteomes" id="UP000502179"/>
    </source>
</evidence>
<keyword evidence="4" id="KW-0347">Helicase</keyword>
<dbReference type="EC" id="5.6.2.4" evidence="8"/>
<evidence type="ECO:0000256" key="4">
    <source>
        <dbReference type="ARBA" id="ARBA00022806"/>
    </source>
</evidence>
<keyword evidence="11" id="KW-1185">Reference proteome</keyword>
<dbReference type="InterPro" id="IPR027417">
    <property type="entry name" value="P-loop_NTPase"/>
</dbReference>
<dbReference type="Gene3D" id="1.10.10.160">
    <property type="match status" value="1"/>
</dbReference>
<evidence type="ECO:0000256" key="6">
    <source>
        <dbReference type="ARBA" id="ARBA00023235"/>
    </source>
</evidence>
<evidence type="ECO:0000256" key="8">
    <source>
        <dbReference type="ARBA" id="ARBA00034808"/>
    </source>
</evidence>
<proteinExistence type="inferred from homology"/>
<dbReference type="GO" id="GO:0005524">
    <property type="term" value="F:ATP binding"/>
    <property type="evidence" value="ECO:0007669"/>
    <property type="project" value="UniProtKB-UniRule"/>
</dbReference>
<evidence type="ECO:0000256" key="3">
    <source>
        <dbReference type="ARBA" id="ARBA00022801"/>
    </source>
</evidence>
<evidence type="ECO:0000256" key="5">
    <source>
        <dbReference type="ARBA" id="ARBA00022840"/>
    </source>
</evidence>
<comment type="catalytic activity">
    <reaction evidence="7">
        <text>Couples ATP hydrolysis with the unwinding of duplex DNA by translocating in the 3'-5' direction.</text>
        <dbReference type="EC" id="5.6.2.4"/>
    </reaction>
</comment>
<dbReference type="InterPro" id="IPR021938">
    <property type="entry name" value="DUF3553"/>
</dbReference>
<dbReference type="Gene3D" id="1.10.486.10">
    <property type="entry name" value="PCRA, domain 4"/>
    <property type="match status" value="1"/>
</dbReference>
<evidence type="ECO:0000256" key="9">
    <source>
        <dbReference type="ARBA" id="ARBA00048988"/>
    </source>
</evidence>
<comment type="catalytic activity">
    <reaction evidence="9">
        <text>ATP + H2O = ADP + phosphate + H(+)</text>
        <dbReference type="Rhea" id="RHEA:13065"/>
        <dbReference type="ChEBI" id="CHEBI:15377"/>
        <dbReference type="ChEBI" id="CHEBI:15378"/>
        <dbReference type="ChEBI" id="CHEBI:30616"/>
        <dbReference type="ChEBI" id="CHEBI:43474"/>
        <dbReference type="ChEBI" id="CHEBI:456216"/>
        <dbReference type="EC" id="5.6.2.4"/>
    </reaction>
</comment>
<name>A0A6G7PY78_9BACT</name>
<dbReference type="KEGG" id="tav:G4V39_09760"/>
<dbReference type="EMBL" id="CP048877">
    <property type="protein sequence ID" value="QIJ72537.1"/>
    <property type="molecule type" value="Genomic_DNA"/>
</dbReference>
<dbReference type="InterPro" id="IPR013986">
    <property type="entry name" value="DExx_box_DNA_helicase_dom_sf"/>
</dbReference>
<dbReference type="InterPro" id="IPR014016">
    <property type="entry name" value="UvrD-like_ATP-bd"/>
</dbReference>
<reference evidence="10 11" key="1">
    <citation type="submission" date="2020-02" db="EMBL/GenBank/DDBJ databases">
        <title>Genome analysis of Thermosulfuriphilus ammonigenes ST65T, an anaerobic thermophilic chemolithoautotrophic bacterium isolated from a deep-sea hydrothermal vent.</title>
        <authorList>
            <person name="Slobodkina G."/>
            <person name="Allioux M."/>
            <person name="Merkel A."/>
            <person name="Alain K."/>
            <person name="Jebbar M."/>
            <person name="Slobodkin A."/>
        </authorList>
    </citation>
    <scope>NUCLEOTIDE SEQUENCE [LARGE SCALE GENOMIC DNA]</scope>
    <source>
        <strain evidence="10 11">ST65</strain>
    </source>
</reference>
<dbReference type="Pfam" id="PF00580">
    <property type="entry name" value="UvrD-helicase"/>
    <property type="match status" value="1"/>
</dbReference>